<comment type="caution">
    <text evidence="4">The sequence shown here is derived from an EMBL/GenBank/DDBJ whole genome shotgun (WGS) entry which is preliminary data.</text>
</comment>
<dbReference type="EMBL" id="NNAY01001583">
    <property type="protein sequence ID" value="OXU23530.1"/>
    <property type="molecule type" value="Genomic_DNA"/>
</dbReference>
<dbReference type="GO" id="GO:0006412">
    <property type="term" value="P:translation"/>
    <property type="evidence" value="ECO:0007669"/>
    <property type="project" value="InterPro"/>
</dbReference>
<dbReference type="SUPFAM" id="SSF53137">
    <property type="entry name" value="Translational machinery components"/>
    <property type="match status" value="1"/>
</dbReference>
<accession>A0A232EZ09</accession>
<dbReference type="GO" id="GO:0003735">
    <property type="term" value="F:structural constituent of ribosome"/>
    <property type="evidence" value="ECO:0007669"/>
    <property type="project" value="InterPro"/>
</dbReference>
<keyword evidence="3" id="KW-0687">Ribonucleoprotein</keyword>
<evidence type="ECO:0000256" key="2">
    <source>
        <dbReference type="ARBA" id="ARBA00022980"/>
    </source>
</evidence>
<dbReference type="GO" id="GO:1990904">
    <property type="term" value="C:ribonucleoprotein complex"/>
    <property type="evidence" value="ECO:0007669"/>
    <property type="project" value="UniProtKB-KW"/>
</dbReference>
<dbReference type="InterPro" id="IPR001971">
    <property type="entry name" value="Ribosomal_uS11"/>
</dbReference>
<dbReference type="PANTHER" id="PTHR11759">
    <property type="entry name" value="40S RIBOSOMAL PROTEIN S14/30S RIBOSOMAL PROTEIN S11"/>
    <property type="match status" value="1"/>
</dbReference>
<dbReference type="InterPro" id="IPR036967">
    <property type="entry name" value="Ribosomal_uS11_sf"/>
</dbReference>
<evidence type="ECO:0008006" key="6">
    <source>
        <dbReference type="Google" id="ProtNLM"/>
    </source>
</evidence>
<keyword evidence="2" id="KW-0689">Ribosomal protein</keyword>
<gene>
    <name evidence="4" type="ORF">TSAR_003331</name>
</gene>
<name>A0A232EZ09_9HYME</name>
<dbReference type="OrthoDB" id="1654884at2759"/>
<sequence length="212" mass="23416">MFRPALNLLRLMPKSTVTRVKTTQINELANPVLLSRSLHLTSNVAKERRDLRTYRMTMPNKDEGTAGEKSIDIDGLGVQEDLFPDENTPNRLFDGIPYKELPIFNIKVTPNNTIITLTDFKGGVHILKSCGTEGFRTARKGTNIAAQTTAISISTKAQSIGVRTARVRIRGIGPGRLAAIKGLQMGGTNIVSVTDNTHVSWCPPRPRKQRRV</sequence>
<evidence type="ECO:0000313" key="5">
    <source>
        <dbReference type="Proteomes" id="UP000215335"/>
    </source>
</evidence>
<evidence type="ECO:0000256" key="1">
    <source>
        <dbReference type="ARBA" id="ARBA00006194"/>
    </source>
</evidence>
<dbReference type="Proteomes" id="UP000215335">
    <property type="component" value="Unassembled WGS sequence"/>
</dbReference>
<keyword evidence="5" id="KW-1185">Reference proteome</keyword>
<protein>
    <recommendedName>
        <fullName evidence="6">Ribosomal protein S11</fullName>
    </recommendedName>
</protein>
<reference evidence="4 5" key="1">
    <citation type="journal article" date="2017" name="Curr. Biol.">
        <title>The Evolution of Venom by Co-option of Single-Copy Genes.</title>
        <authorList>
            <person name="Martinson E.O."/>
            <person name="Mrinalini"/>
            <person name="Kelkar Y.D."/>
            <person name="Chang C.H."/>
            <person name="Werren J.H."/>
        </authorList>
    </citation>
    <scope>NUCLEOTIDE SEQUENCE [LARGE SCALE GENOMIC DNA]</scope>
    <source>
        <strain evidence="4 5">Alberta</strain>
        <tissue evidence="4">Whole body</tissue>
    </source>
</reference>
<organism evidence="4 5">
    <name type="scientific">Trichomalopsis sarcophagae</name>
    <dbReference type="NCBI Taxonomy" id="543379"/>
    <lineage>
        <taxon>Eukaryota</taxon>
        <taxon>Metazoa</taxon>
        <taxon>Ecdysozoa</taxon>
        <taxon>Arthropoda</taxon>
        <taxon>Hexapoda</taxon>
        <taxon>Insecta</taxon>
        <taxon>Pterygota</taxon>
        <taxon>Neoptera</taxon>
        <taxon>Endopterygota</taxon>
        <taxon>Hymenoptera</taxon>
        <taxon>Apocrita</taxon>
        <taxon>Proctotrupomorpha</taxon>
        <taxon>Chalcidoidea</taxon>
        <taxon>Pteromalidae</taxon>
        <taxon>Pteromalinae</taxon>
        <taxon>Trichomalopsis</taxon>
    </lineage>
</organism>
<dbReference type="Gene3D" id="3.30.420.80">
    <property type="entry name" value="Ribosomal protein S11"/>
    <property type="match status" value="1"/>
</dbReference>
<evidence type="ECO:0000256" key="3">
    <source>
        <dbReference type="ARBA" id="ARBA00023274"/>
    </source>
</evidence>
<proteinExistence type="inferred from homology"/>
<dbReference type="Pfam" id="PF00411">
    <property type="entry name" value="Ribosomal_S11"/>
    <property type="match status" value="1"/>
</dbReference>
<dbReference type="HAMAP" id="MF_01310">
    <property type="entry name" value="Ribosomal_uS11"/>
    <property type="match status" value="1"/>
</dbReference>
<dbReference type="GO" id="GO:0005840">
    <property type="term" value="C:ribosome"/>
    <property type="evidence" value="ECO:0007669"/>
    <property type="project" value="UniProtKB-KW"/>
</dbReference>
<dbReference type="STRING" id="543379.A0A232EZ09"/>
<comment type="similarity">
    <text evidence="1">Belongs to the universal ribosomal protein uS11 family.</text>
</comment>
<dbReference type="AlphaFoldDB" id="A0A232EZ09"/>
<evidence type="ECO:0000313" key="4">
    <source>
        <dbReference type="EMBL" id="OXU23530.1"/>
    </source>
</evidence>